<evidence type="ECO:0000256" key="1">
    <source>
        <dbReference type="ARBA" id="ARBA00004496"/>
    </source>
</evidence>
<dbReference type="InterPro" id="IPR014722">
    <property type="entry name" value="Rib_uL2_dom2"/>
</dbReference>
<organism evidence="13 14">
    <name type="scientific">Williamsoniiplasma lucivorax</name>
    <dbReference type="NCBI Taxonomy" id="209274"/>
    <lineage>
        <taxon>Bacteria</taxon>
        <taxon>Bacillati</taxon>
        <taxon>Mycoplasmatota</taxon>
        <taxon>Mollicutes</taxon>
        <taxon>Entomoplasmatales</taxon>
        <taxon>Williamsoniiplasma</taxon>
    </lineage>
</organism>
<comment type="subcellular location">
    <subcellularLocation>
        <location evidence="1 8">Cytoplasm</location>
    </subcellularLocation>
</comment>
<dbReference type="CDD" id="cd05794">
    <property type="entry name" value="S1_EF-P_repeat_2"/>
    <property type="match status" value="1"/>
</dbReference>
<protein>
    <recommendedName>
        <fullName evidence="8 9">Elongation factor P</fullName>
        <shortName evidence="8">EF-P</shortName>
    </recommendedName>
</protein>
<evidence type="ECO:0000259" key="12">
    <source>
        <dbReference type="SMART" id="SM01185"/>
    </source>
</evidence>
<dbReference type="PROSITE" id="PS01275">
    <property type="entry name" value="EFP"/>
    <property type="match status" value="1"/>
</dbReference>
<accession>A0A2S5RD14</accession>
<dbReference type="SUPFAM" id="SSF50249">
    <property type="entry name" value="Nucleic acid-binding proteins"/>
    <property type="match status" value="2"/>
</dbReference>
<dbReference type="Gene3D" id="2.30.30.30">
    <property type="match status" value="1"/>
</dbReference>
<evidence type="ECO:0000256" key="6">
    <source>
        <dbReference type="ARBA" id="ARBA00022917"/>
    </source>
</evidence>
<reference evidence="13 14" key="1">
    <citation type="submission" date="2017-11" db="EMBL/GenBank/DDBJ databases">
        <title>Genome sequence of Entomoplasma lucivorax PIPN-2 (ATCC 49196).</title>
        <authorList>
            <person name="Lo W.-S."/>
            <person name="Gasparich G.E."/>
            <person name="Kuo C.-H."/>
        </authorList>
    </citation>
    <scope>NUCLEOTIDE SEQUENCE [LARGE SCALE GENOMIC DNA]</scope>
    <source>
        <strain evidence="13 14">PIPN-2</strain>
    </source>
</reference>
<dbReference type="InterPro" id="IPR015365">
    <property type="entry name" value="Elong-fact-P_C"/>
</dbReference>
<dbReference type="PANTHER" id="PTHR30053:SF12">
    <property type="entry name" value="ELONGATION FACTOR P (EF-P) FAMILY PROTEIN"/>
    <property type="match status" value="1"/>
</dbReference>
<dbReference type="InterPro" id="IPR013185">
    <property type="entry name" value="Transl_elong_KOW-like"/>
</dbReference>
<dbReference type="InterPro" id="IPR008991">
    <property type="entry name" value="Translation_prot_SH3-like_sf"/>
</dbReference>
<evidence type="ECO:0000256" key="7">
    <source>
        <dbReference type="ARBA" id="ARBA00025469"/>
    </source>
</evidence>
<dbReference type="CDD" id="cd04470">
    <property type="entry name" value="S1_EF-P_repeat_1"/>
    <property type="match status" value="1"/>
</dbReference>
<dbReference type="InterPro" id="IPR020599">
    <property type="entry name" value="Transl_elong_fac_P/YeiP"/>
</dbReference>
<dbReference type="Gene3D" id="2.40.50.140">
    <property type="entry name" value="Nucleic acid-binding proteins"/>
    <property type="match status" value="2"/>
</dbReference>
<dbReference type="FunFam" id="2.30.30.30:FF:000003">
    <property type="entry name" value="Elongation factor P"/>
    <property type="match status" value="1"/>
</dbReference>
<dbReference type="FunFam" id="2.40.50.140:FF:000009">
    <property type="entry name" value="Elongation factor P"/>
    <property type="match status" value="1"/>
</dbReference>
<evidence type="ECO:0000256" key="2">
    <source>
        <dbReference type="ARBA" id="ARBA00004815"/>
    </source>
</evidence>
<dbReference type="PIRSF" id="PIRSF005901">
    <property type="entry name" value="EF-P"/>
    <property type="match status" value="1"/>
</dbReference>
<dbReference type="AlphaFoldDB" id="A0A2S5RD14"/>
<dbReference type="NCBIfam" id="TIGR00038">
    <property type="entry name" value="efp"/>
    <property type="match status" value="1"/>
</dbReference>
<dbReference type="FunFam" id="2.40.50.140:FF:000004">
    <property type="entry name" value="Elongation factor P"/>
    <property type="match status" value="1"/>
</dbReference>
<dbReference type="STRING" id="1399797.GCA_000518285_00476"/>
<dbReference type="GO" id="GO:0005829">
    <property type="term" value="C:cytosol"/>
    <property type="evidence" value="ECO:0007669"/>
    <property type="project" value="UniProtKB-ARBA"/>
</dbReference>
<name>A0A2S5RD14_9MOLU</name>
<dbReference type="SMART" id="SM01185">
    <property type="entry name" value="EFP"/>
    <property type="match status" value="1"/>
</dbReference>
<feature type="domain" description="Elongation factor P C-terminal" evidence="11">
    <location>
        <begin position="128"/>
        <end position="183"/>
    </location>
</feature>
<evidence type="ECO:0000256" key="8">
    <source>
        <dbReference type="HAMAP-Rule" id="MF_00141"/>
    </source>
</evidence>
<feature type="domain" description="Translation elongation factor P/YeiP central" evidence="12">
    <location>
        <begin position="66"/>
        <end position="120"/>
    </location>
</feature>
<proteinExistence type="inferred from homology"/>
<keyword evidence="6 8" id="KW-0648">Protein biosynthesis</keyword>
<comment type="caution">
    <text evidence="13">The sequence shown here is derived from an EMBL/GenBank/DDBJ whole genome shotgun (WGS) entry which is preliminary data.</text>
</comment>
<comment type="similarity">
    <text evidence="3 8 10">Belongs to the elongation factor P family.</text>
</comment>
<evidence type="ECO:0000256" key="10">
    <source>
        <dbReference type="RuleBase" id="RU004389"/>
    </source>
</evidence>
<evidence type="ECO:0000256" key="9">
    <source>
        <dbReference type="NCBIfam" id="TIGR00038"/>
    </source>
</evidence>
<dbReference type="SUPFAM" id="SSF50104">
    <property type="entry name" value="Translation proteins SH3-like domain"/>
    <property type="match status" value="1"/>
</dbReference>
<keyword evidence="14" id="KW-1185">Reference proteome</keyword>
<comment type="pathway">
    <text evidence="2 8">Protein biosynthesis; polypeptide chain elongation.</text>
</comment>
<dbReference type="NCBIfam" id="NF001810">
    <property type="entry name" value="PRK00529.1"/>
    <property type="match status" value="1"/>
</dbReference>
<evidence type="ECO:0000259" key="11">
    <source>
        <dbReference type="SMART" id="SM00841"/>
    </source>
</evidence>
<evidence type="ECO:0000256" key="4">
    <source>
        <dbReference type="ARBA" id="ARBA00022490"/>
    </source>
</evidence>
<evidence type="ECO:0000313" key="13">
    <source>
        <dbReference type="EMBL" id="PPE05210.1"/>
    </source>
</evidence>
<dbReference type="InterPro" id="IPR001059">
    <property type="entry name" value="Transl_elong_P/YeiP_cen"/>
</dbReference>
<gene>
    <name evidence="8 13" type="primary">efp</name>
    <name evidence="13" type="ORF">ELUCI_v1c07460</name>
</gene>
<dbReference type="Pfam" id="PF01132">
    <property type="entry name" value="EFP"/>
    <property type="match status" value="1"/>
</dbReference>
<dbReference type="Pfam" id="PF09285">
    <property type="entry name" value="Elong-fact-P_C"/>
    <property type="match status" value="1"/>
</dbReference>
<dbReference type="InterPro" id="IPR012340">
    <property type="entry name" value="NA-bd_OB-fold"/>
</dbReference>
<comment type="function">
    <text evidence="7 8">Involved in peptide bond synthesis. Stimulates efficient translation and peptide-bond synthesis on native or reconstituted 70S ribosomes in vitro. Probably functions indirectly by altering the affinity of the ribosome for aminoacyl-tRNA, thus increasing their reactivity as acceptors for peptidyl transferase.</text>
</comment>
<dbReference type="InterPro" id="IPR011768">
    <property type="entry name" value="Transl_elongation_fac_P"/>
</dbReference>
<evidence type="ECO:0000256" key="3">
    <source>
        <dbReference type="ARBA" id="ARBA00009479"/>
    </source>
</evidence>
<dbReference type="InterPro" id="IPR013852">
    <property type="entry name" value="Transl_elong_P/YeiP_CS"/>
</dbReference>
<dbReference type="SMART" id="SM00841">
    <property type="entry name" value="Elong-fact-P_C"/>
    <property type="match status" value="1"/>
</dbReference>
<dbReference type="PANTHER" id="PTHR30053">
    <property type="entry name" value="ELONGATION FACTOR P"/>
    <property type="match status" value="1"/>
</dbReference>
<sequence>MNVNDLRPGTTFLYENNIYVVIEQSFSKTGRQQGKVSVKVKNLRTGSRTEITFTGGDKVEKAMIERKDMQYLYNDGNDAYLMDVSTYEQVQIPMKSLEWEKNFLTDGLMIKMTEYDGEILGIALPDKVELKIIEAEAAVKGDTTSGAQKKATVETGWEIQVPLFVNEGTVVIISTGDGKYSGRAQ</sequence>
<dbReference type="Proteomes" id="UP000237865">
    <property type="component" value="Unassembled WGS sequence"/>
</dbReference>
<evidence type="ECO:0000313" key="14">
    <source>
        <dbReference type="Proteomes" id="UP000237865"/>
    </source>
</evidence>
<dbReference type="UniPathway" id="UPA00345"/>
<keyword evidence="5 8" id="KW-0251">Elongation factor</keyword>
<dbReference type="Pfam" id="PF08207">
    <property type="entry name" value="EFP_N"/>
    <property type="match status" value="1"/>
</dbReference>
<dbReference type="EMBL" id="PHNE01000004">
    <property type="protein sequence ID" value="PPE05210.1"/>
    <property type="molecule type" value="Genomic_DNA"/>
</dbReference>
<dbReference type="RefSeq" id="WP_028126487.1">
    <property type="nucleotide sequence ID" value="NZ_PHNE01000004.1"/>
</dbReference>
<dbReference type="GO" id="GO:0003746">
    <property type="term" value="F:translation elongation factor activity"/>
    <property type="evidence" value="ECO:0007669"/>
    <property type="project" value="UniProtKB-UniRule"/>
</dbReference>
<dbReference type="GO" id="GO:0043043">
    <property type="term" value="P:peptide biosynthetic process"/>
    <property type="evidence" value="ECO:0007669"/>
    <property type="project" value="InterPro"/>
</dbReference>
<evidence type="ECO:0000256" key="5">
    <source>
        <dbReference type="ARBA" id="ARBA00022768"/>
    </source>
</evidence>
<keyword evidence="4 8" id="KW-0963">Cytoplasm</keyword>
<dbReference type="HAMAP" id="MF_00141">
    <property type="entry name" value="EF_P"/>
    <property type="match status" value="1"/>
</dbReference>